<comment type="caution">
    <text evidence="1">The sequence shown here is derived from an EMBL/GenBank/DDBJ whole genome shotgun (WGS) entry which is preliminary data.</text>
</comment>
<gene>
    <name evidence="1" type="ORF">CZ787_01985</name>
</gene>
<evidence type="ECO:0008006" key="3">
    <source>
        <dbReference type="Google" id="ProtNLM"/>
    </source>
</evidence>
<dbReference type="RefSeq" id="WP_087105645.1">
    <property type="nucleotide sequence ID" value="NZ_FUKM01000005.1"/>
</dbReference>
<protein>
    <recommendedName>
        <fullName evidence="3">DUF945 family protein</fullName>
    </recommendedName>
</protein>
<evidence type="ECO:0000313" key="2">
    <source>
        <dbReference type="Proteomes" id="UP000196331"/>
    </source>
</evidence>
<dbReference type="Pfam" id="PF06097">
    <property type="entry name" value="DUF945"/>
    <property type="match status" value="1"/>
</dbReference>
<proteinExistence type="predicted"/>
<dbReference type="Proteomes" id="UP000196331">
    <property type="component" value="Unassembled WGS sequence"/>
</dbReference>
<accession>A0A1R4HQ47</accession>
<organism evidence="1 2">
    <name type="scientific">Halomonas citrativorans</name>
    <dbReference type="NCBI Taxonomy" id="2742612"/>
    <lineage>
        <taxon>Bacteria</taxon>
        <taxon>Pseudomonadati</taxon>
        <taxon>Pseudomonadota</taxon>
        <taxon>Gammaproteobacteria</taxon>
        <taxon>Oceanospirillales</taxon>
        <taxon>Halomonadaceae</taxon>
        <taxon>Halomonas</taxon>
    </lineage>
</organism>
<dbReference type="EMBL" id="FUKM01000005">
    <property type="protein sequence ID" value="SJN09662.1"/>
    <property type="molecule type" value="Genomic_DNA"/>
</dbReference>
<name>A0A1R4HQ47_9GAMM</name>
<dbReference type="InterPro" id="IPR010352">
    <property type="entry name" value="DUF945"/>
</dbReference>
<sequence>MPATSKTLILTAAGVVVLGAGGYIGAQAVVGNEVEKALAQTFAQLDDSVSWYASDVTIDKSLFNTAATATIGVEGVENANAQVNLLVDHGIINSPVTGTIHPNEQFLRGDIDVDLVATRSAVTGQLTAGSLSGVEFDGTLHDLVVDLDLEDEDIWKVDGQAREIVVNNENDSFRIVSPRFENSSQEASSLIHQRLEIPKIEFLAQGVNVYMDGIELEAESESVGDSQIVNSGGRFKMADIGADGTSMGSLSLDMDAKSWDMPAFQALQEAYAPLEAMRAEYEETGVRGDEQEERELLIQSIERGYDVLIASPSIAFQPLEAHVTLPMLGIDFNPRITADIRFNGDEFSKEALYSALWDNRLPLPEQLQTSQDRMSTLEAQEYLQNRLSLDIGVTTPPQMVLSLIPMPYALLIDPDFEEQTLTWQGGVLTVNGEEVM</sequence>
<dbReference type="AlphaFoldDB" id="A0A1R4HQ47"/>
<reference evidence="1 2" key="1">
    <citation type="submission" date="2017-02" db="EMBL/GenBank/DDBJ databases">
        <authorList>
            <person name="Dridi B."/>
        </authorList>
    </citation>
    <scope>NUCLEOTIDE SEQUENCE [LARGE SCALE GENOMIC DNA]</scope>
    <source>
        <strain evidence="1 2">JB380</strain>
    </source>
</reference>
<evidence type="ECO:0000313" key="1">
    <source>
        <dbReference type="EMBL" id="SJN09662.1"/>
    </source>
</evidence>
<dbReference type="OrthoDB" id="6136523at2"/>